<feature type="compositionally biased region" description="Gly residues" evidence="1">
    <location>
        <begin position="79"/>
        <end position="91"/>
    </location>
</feature>
<name>A0ABX6ETS7_KLUMA</name>
<dbReference type="EMBL" id="CP015056">
    <property type="protein sequence ID" value="QGN15246.1"/>
    <property type="molecule type" value="Genomic_DNA"/>
</dbReference>
<feature type="compositionally biased region" description="Low complexity" evidence="1">
    <location>
        <begin position="105"/>
        <end position="116"/>
    </location>
</feature>
<dbReference type="Proteomes" id="UP000422736">
    <property type="component" value="Chromosome 3"/>
</dbReference>
<gene>
    <name evidence="2" type="primary">MTH1</name>
    <name evidence="2" type="ORF">FIM1_1935</name>
</gene>
<accession>A0ABX6ETS7</accession>
<protein>
    <submittedName>
        <fullName evidence="2">Protein MTH1</fullName>
    </submittedName>
</protein>
<feature type="region of interest" description="Disordered" evidence="1">
    <location>
        <begin position="27"/>
        <end position="116"/>
    </location>
</feature>
<sequence length="477" mass="53797">MFVSPPPTVSQQQLLPNVLTRRKSNDLATIPENPSGGSQDSLLSNVGSGNTKKEFVNAPPEFANRARDEIKKRLLQKRGGAGSSGNSGNHGSGVRSMHSFRNHGSSAVSSSQSSVYSGNTYNSDAASVVTGMTASSAAQSSIFSVPSFNTVSTQLTESSSVIDAYDAKQQQQPLTITLEQALPTIFYDMYSPEILMNPQNLMSNGRPKFTKRELLDWDVNDIRSLLIIESLRPEWHGQLPTIAFQPLQADGSMEQEPYFPQFRFQLLPLNSPDEVIISTLVSSDLYIEANLDYEFKLTSAQYTVNSARRRHEEHIGYHEPVMHLSKPEWRNIIENYLLNIAVEAQCRFDFKKACSEYKKWKLEQLRQQAIQQKQSFVKKPNMPPPSTIPKKSKNSLLRRALLRNSQLKIEEQHELELQQQQQQMQQQQANAVEIPTKVSLTKEEKSMVWSHCQLHVYQRLGLDWTPDNVSANKVATD</sequence>
<reference evidence="2 3" key="2">
    <citation type="submission" date="2019-11" db="EMBL/GenBank/DDBJ databases">
        <authorList>
            <person name="Lu H."/>
        </authorList>
    </citation>
    <scope>NUCLEOTIDE SEQUENCE [LARGE SCALE GENOMIC DNA]</scope>
    <source>
        <strain evidence="2 3">FIM1</strain>
    </source>
</reference>
<proteinExistence type="predicted"/>
<keyword evidence="3" id="KW-1185">Reference proteome</keyword>
<evidence type="ECO:0000313" key="2">
    <source>
        <dbReference type="EMBL" id="QGN15246.1"/>
    </source>
</evidence>
<evidence type="ECO:0000313" key="3">
    <source>
        <dbReference type="Proteomes" id="UP000422736"/>
    </source>
</evidence>
<dbReference type="InterPro" id="IPR035189">
    <property type="entry name" value="Std1/Mth1"/>
</dbReference>
<evidence type="ECO:0000256" key="1">
    <source>
        <dbReference type="SAM" id="MobiDB-lite"/>
    </source>
</evidence>
<reference evidence="2 3" key="1">
    <citation type="submission" date="2016-03" db="EMBL/GenBank/DDBJ databases">
        <title>How can Kluyveromyces marxianus grow so fast - potential evolutionary course in Saccharomyces Complex revealed by comparative genomics.</title>
        <authorList>
            <person name="Mo W."/>
            <person name="Lu W."/>
            <person name="Yang X."/>
            <person name="Qi J."/>
            <person name="Lv H."/>
        </authorList>
    </citation>
    <scope>NUCLEOTIDE SEQUENCE [LARGE SCALE GENOMIC DNA]</scope>
    <source>
        <strain evidence="2 3">FIM1</strain>
    </source>
</reference>
<feature type="compositionally biased region" description="Polar residues" evidence="1">
    <location>
        <begin position="35"/>
        <end position="50"/>
    </location>
</feature>
<organism evidence="2 3">
    <name type="scientific">Kluyveromyces marxianus</name>
    <name type="common">Yeast</name>
    <name type="synonym">Candida kefyr</name>
    <dbReference type="NCBI Taxonomy" id="4911"/>
    <lineage>
        <taxon>Eukaryota</taxon>
        <taxon>Fungi</taxon>
        <taxon>Dikarya</taxon>
        <taxon>Ascomycota</taxon>
        <taxon>Saccharomycotina</taxon>
        <taxon>Saccharomycetes</taxon>
        <taxon>Saccharomycetales</taxon>
        <taxon>Saccharomycetaceae</taxon>
        <taxon>Kluyveromyces</taxon>
    </lineage>
</organism>
<dbReference type="Pfam" id="PF17235">
    <property type="entry name" value="STD1"/>
    <property type="match status" value="1"/>
</dbReference>